<evidence type="ECO:0000256" key="4">
    <source>
        <dbReference type="ARBA" id="ARBA00022989"/>
    </source>
</evidence>
<feature type="transmembrane region" description="Helical" evidence="7">
    <location>
        <begin position="6"/>
        <end position="27"/>
    </location>
</feature>
<evidence type="ECO:0000313" key="8">
    <source>
        <dbReference type="EMBL" id="MBO9204016.1"/>
    </source>
</evidence>
<feature type="transmembrane region" description="Helical" evidence="7">
    <location>
        <begin position="266"/>
        <end position="287"/>
    </location>
</feature>
<protein>
    <submittedName>
        <fullName evidence="8">Sodium/solute symporter</fullName>
    </submittedName>
</protein>
<feature type="transmembrane region" description="Helical" evidence="7">
    <location>
        <begin position="39"/>
        <end position="62"/>
    </location>
</feature>
<feature type="transmembrane region" description="Helical" evidence="7">
    <location>
        <begin position="82"/>
        <end position="103"/>
    </location>
</feature>
<keyword evidence="3 7" id="KW-0812">Transmembrane</keyword>
<dbReference type="Gene3D" id="1.20.1730.10">
    <property type="entry name" value="Sodium/glucose cotransporter"/>
    <property type="match status" value="1"/>
</dbReference>
<evidence type="ECO:0000256" key="2">
    <source>
        <dbReference type="ARBA" id="ARBA00006434"/>
    </source>
</evidence>
<dbReference type="Proteomes" id="UP000677244">
    <property type="component" value="Unassembled WGS sequence"/>
</dbReference>
<feature type="transmembrane region" description="Helical" evidence="7">
    <location>
        <begin position="444"/>
        <end position="462"/>
    </location>
</feature>
<feature type="transmembrane region" description="Helical" evidence="7">
    <location>
        <begin position="366"/>
        <end position="394"/>
    </location>
</feature>
<feature type="transmembrane region" description="Helical" evidence="7">
    <location>
        <begin position="521"/>
        <end position="543"/>
    </location>
</feature>
<evidence type="ECO:0000256" key="7">
    <source>
        <dbReference type="SAM" id="Phobius"/>
    </source>
</evidence>
<dbReference type="InterPro" id="IPR038377">
    <property type="entry name" value="Na/Glc_symporter_sf"/>
</dbReference>
<dbReference type="InterPro" id="IPR001734">
    <property type="entry name" value="Na/solute_symporter"/>
</dbReference>
<feature type="transmembrane region" description="Helical" evidence="7">
    <location>
        <begin position="564"/>
        <end position="582"/>
    </location>
</feature>
<feature type="transmembrane region" description="Helical" evidence="7">
    <location>
        <begin position="167"/>
        <end position="186"/>
    </location>
</feature>
<reference evidence="8 9" key="1">
    <citation type="submission" date="2021-03" db="EMBL/GenBank/DDBJ databases">
        <title>Assistant Professor.</title>
        <authorList>
            <person name="Huq M.A."/>
        </authorList>
    </citation>
    <scope>NUCLEOTIDE SEQUENCE [LARGE SCALE GENOMIC DNA]</scope>
    <source>
        <strain evidence="8 9">MAH-29</strain>
    </source>
</reference>
<dbReference type="RefSeq" id="WP_209142173.1">
    <property type="nucleotide sequence ID" value="NZ_JAGHKO010000011.1"/>
</dbReference>
<evidence type="ECO:0000256" key="6">
    <source>
        <dbReference type="RuleBase" id="RU362091"/>
    </source>
</evidence>
<gene>
    <name evidence="8" type="ORF">J7I42_27265</name>
</gene>
<name>A0ABS3Z1H1_9BACT</name>
<proteinExistence type="inferred from homology"/>
<feature type="transmembrane region" description="Helical" evidence="7">
    <location>
        <begin position="124"/>
        <end position="147"/>
    </location>
</feature>
<evidence type="ECO:0000256" key="5">
    <source>
        <dbReference type="ARBA" id="ARBA00023136"/>
    </source>
</evidence>
<dbReference type="EMBL" id="JAGHKO010000011">
    <property type="protein sequence ID" value="MBO9204016.1"/>
    <property type="molecule type" value="Genomic_DNA"/>
</dbReference>
<comment type="subcellular location">
    <subcellularLocation>
        <location evidence="1">Membrane</location>
        <topology evidence="1">Multi-pass membrane protein</topology>
    </subcellularLocation>
</comment>
<feature type="transmembrane region" description="Helical" evidence="7">
    <location>
        <begin position="406"/>
        <end position="424"/>
    </location>
</feature>
<feature type="transmembrane region" description="Helical" evidence="7">
    <location>
        <begin position="469"/>
        <end position="489"/>
    </location>
</feature>
<dbReference type="Pfam" id="PF00474">
    <property type="entry name" value="SSF"/>
    <property type="match status" value="1"/>
</dbReference>
<dbReference type="PROSITE" id="PS50283">
    <property type="entry name" value="NA_SOLUT_SYMP_3"/>
    <property type="match status" value="1"/>
</dbReference>
<accession>A0ABS3Z1H1</accession>
<sequence length="583" mass="63436">MNTLSSIDYIIFVLYFILVASYGYYVYRKRKTQEHDSKAFFLAEGSLTWWAIGASLIASNISAEQFIGMSGEGFFVGTAVAAYEWIAAVALIIIAVWFMPVYLKNRIFTMPQFLKTRYNDTVALIMAIFWLFLYILVNLTSILYLGATAITGLVGDATAGTPEFQNILHLIMIGLAVFALIITLGGMKVIGYTDVIQVAVLIIGGLATTYLALTIVGDKLGVGNSAIAGFKALMNDSPEHFKMILPKPAATTGTINTPLNLDIQKWVVLPGIAMYFAGQWIVNLNYWGCNQYITQRALGADLKTARTGLIFAGMLKLMMPVIVMLPGIAAFVLYKHNALPGFSGGKDGAYSAILSFLPSGLKGLSIAALTAAIVASLAGKLNSISTIFTLDIYHKYFGKESDEKKLVITGRYTVLAAAILAILFTWNDLLGIGGEGGFTFIQKYTGFISPGVFAMFLLGMFWKRTTGTAAIVGVVLGFVLAIFFNNYAVGIFGKETLLYTAYTYETLGKDGVAHAVTEIPFLINMGWSFVFTVATMVGISLAGPKINPRAFMTDKALLKLDNRTIAMIVITLLLLTALYVKFW</sequence>
<dbReference type="PANTHER" id="PTHR11819:SF195">
    <property type="entry name" value="SODIUM_GLUCOSE COTRANSPORTER 4"/>
    <property type="match status" value="1"/>
</dbReference>
<keyword evidence="4 7" id="KW-1133">Transmembrane helix</keyword>
<feature type="transmembrane region" description="Helical" evidence="7">
    <location>
        <begin position="198"/>
        <end position="216"/>
    </location>
</feature>
<evidence type="ECO:0000256" key="3">
    <source>
        <dbReference type="ARBA" id="ARBA00022692"/>
    </source>
</evidence>
<evidence type="ECO:0000256" key="1">
    <source>
        <dbReference type="ARBA" id="ARBA00004141"/>
    </source>
</evidence>
<comment type="caution">
    <text evidence="8">The sequence shown here is derived from an EMBL/GenBank/DDBJ whole genome shotgun (WGS) entry which is preliminary data.</text>
</comment>
<comment type="similarity">
    <text evidence="2 6">Belongs to the sodium:solute symporter (SSF) (TC 2.A.21) family.</text>
</comment>
<dbReference type="PANTHER" id="PTHR11819">
    <property type="entry name" value="SOLUTE CARRIER FAMILY 5"/>
    <property type="match status" value="1"/>
</dbReference>
<keyword evidence="5 7" id="KW-0472">Membrane</keyword>
<dbReference type="NCBIfam" id="TIGR00813">
    <property type="entry name" value="sss"/>
    <property type="match status" value="1"/>
</dbReference>
<evidence type="ECO:0000313" key="9">
    <source>
        <dbReference type="Proteomes" id="UP000677244"/>
    </source>
</evidence>
<feature type="transmembrane region" description="Helical" evidence="7">
    <location>
        <begin position="308"/>
        <end position="334"/>
    </location>
</feature>
<keyword evidence="9" id="KW-1185">Reference proteome</keyword>
<organism evidence="8 9">
    <name type="scientific">Niastella soli</name>
    <dbReference type="NCBI Taxonomy" id="2821487"/>
    <lineage>
        <taxon>Bacteria</taxon>
        <taxon>Pseudomonadati</taxon>
        <taxon>Bacteroidota</taxon>
        <taxon>Chitinophagia</taxon>
        <taxon>Chitinophagales</taxon>
        <taxon>Chitinophagaceae</taxon>
        <taxon>Niastella</taxon>
    </lineage>
</organism>